<name>G0MR72_CAEBE</name>
<dbReference type="Proteomes" id="UP000008068">
    <property type="component" value="Unassembled WGS sequence"/>
</dbReference>
<keyword evidence="3" id="KW-1185">Reference proteome</keyword>
<dbReference type="InParanoid" id="G0MR72"/>
<evidence type="ECO:0000313" key="3">
    <source>
        <dbReference type="Proteomes" id="UP000008068"/>
    </source>
</evidence>
<dbReference type="Gene3D" id="3.40.33.10">
    <property type="entry name" value="CAP"/>
    <property type="match status" value="1"/>
</dbReference>
<proteinExistence type="predicted"/>
<gene>
    <name evidence="2" type="ORF">CAEBREN_06219</name>
</gene>
<reference evidence="3" key="1">
    <citation type="submission" date="2011-07" db="EMBL/GenBank/DDBJ databases">
        <authorList>
            <consortium name="Caenorhabditis brenneri Sequencing and Analysis Consortium"/>
            <person name="Wilson R.K."/>
        </authorList>
    </citation>
    <scope>NUCLEOTIDE SEQUENCE [LARGE SCALE GENOMIC DNA]</scope>
    <source>
        <strain evidence="3">PB2801</strain>
    </source>
</reference>
<dbReference type="eggNOG" id="ENOG502TIR8">
    <property type="taxonomic scope" value="Eukaryota"/>
</dbReference>
<evidence type="ECO:0000256" key="1">
    <source>
        <dbReference type="SAM" id="SignalP"/>
    </source>
</evidence>
<dbReference type="AlphaFoldDB" id="G0MR72"/>
<organism evidence="3">
    <name type="scientific">Caenorhabditis brenneri</name>
    <name type="common">Nematode worm</name>
    <dbReference type="NCBI Taxonomy" id="135651"/>
    <lineage>
        <taxon>Eukaryota</taxon>
        <taxon>Metazoa</taxon>
        <taxon>Ecdysozoa</taxon>
        <taxon>Nematoda</taxon>
        <taxon>Chromadorea</taxon>
        <taxon>Rhabditida</taxon>
        <taxon>Rhabditina</taxon>
        <taxon>Rhabditomorpha</taxon>
        <taxon>Rhabditoidea</taxon>
        <taxon>Rhabditidae</taxon>
        <taxon>Peloderinae</taxon>
        <taxon>Caenorhabditis</taxon>
    </lineage>
</organism>
<dbReference type="OrthoDB" id="5902291at2759"/>
<sequence length="197" mass="22016">MLFGTGRTFLLLIIVECSHTSPIPIQTGSSRIELLNSLNEFRARFANAARISNMNELTYSLAIEKMAKNYSCDLPRDAETLMYYLPVGEKFENDFIKYSAAHKEDVDGLDALFGVEDYFYSVLRSLHSEVGCAHLAKPSTAEPMTAVKKISNIKEFSFNTICLFGPKAPPSTLERMYGTPGTNCYRGKNENGLCKKN</sequence>
<feature type="signal peptide" evidence="1">
    <location>
        <begin position="1"/>
        <end position="20"/>
    </location>
</feature>
<keyword evidence="1" id="KW-0732">Signal</keyword>
<evidence type="ECO:0000313" key="2">
    <source>
        <dbReference type="EMBL" id="EGT41949.1"/>
    </source>
</evidence>
<dbReference type="HOGENOM" id="CLU_092174_1_0_1"/>
<dbReference type="SUPFAM" id="SSF55797">
    <property type="entry name" value="PR-1-like"/>
    <property type="match status" value="1"/>
</dbReference>
<dbReference type="OMA" id="IVECSHT"/>
<evidence type="ECO:0008006" key="4">
    <source>
        <dbReference type="Google" id="ProtNLM"/>
    </source>
</evidence>
<dbReference type="InterPro" id="IPR035940">
    <property type="entry name" value="CAP_sf"/>
</dbReference>
<feature type="chain" id="PRO_5003404479" description="SCP domain-containing protein" evidence="1">
    <location>
        <begin position="21"/>
        <end position="197"/>
    </location>
</feature>
<protein>
    <recommendedName>
        <fullName evidence="4">SCP domain-containing protein</fullName>
    </recommendedName>
</protein>
<accession>G0MR72</accession>
<dbReference type="EMBL" id="GL379808">
    <property type="protein sequence ID" value="EGT41949.1"/>
    <property type="molecule type" value="Genomic_DNA"/>
</dbReference>